<evidence type="ECO:0000313" key="3">
    <source>
        <dbReference type="Proteomes" id="UP000675554"/>
    </source>
</evidence>
<evidence type="ECO:0000256" key="1">
    <source>
        <dbReference type="SAM" id="MobiDB-lite"/>
    </source>
</evidence>
<protein>
    <submittedName>
        <fullName evidence="2">Uncharacterized protein</fullName>
    </submittedName>
</protein>
<feature type="compositionally biased region" description="Low complexity" evidence="1">
    <location>
        <begin position="49"/>
        <end position="62"/>
    </location>
</feature>
<name>A0A8T4J2T2_9ACTN</name>
<dbReference type="Proteomes" id="UP000675554">
    <property type="component" value="Unassembled WGS sequence"/>
</dbReference>
<sequence>GRPTAALPRREVSWAPPWDVRGSPGGGVERGLAGSTVASPTGRATAGSAPPERAVRRPAVAADKGGPAPTAADTGEPMSARGPRPFPNSDPHAAPTGRTAGLAPPLRAVRRLTVAADRRGTVPFTADAGAHQAAGAGTGEPAPFTPDTGTPRAVAVDTVESAPRVRSRARAVDMVAGAARLRTGR</sequence>
<evidence type="ECO:0000313" key="2">
    <source>
        <dbReference type="EMBL" id="MBR7678709.1"/>
    </source>
</evidence>
<comment type="caution">
    <text evidence="2">The sequence shown here is derived from an EMBL/GenBank/DDBJ whole genome shotgun (WGS) entry which is preliminary data.</text>
</comment>
<keyword evidence="3" id="KW-1185">Reference proteome</keyword>
<feature type="region of interest" description="Disordered" evidence="1">
    <location>
        <begin position="130"/>
        <end position="150"/>
    </location>
</feature>
<proteinExistence type="predicted"/>
<reference evidence="2" key="1">
    <citation type="submission" date="2021-04" db="EMBL/GenBank/DDBJ databases">
        <title>Sequencing of actinobacteria type strains.</title>
        <authorList>
            <person name="Nguyen G.-S."/>
            <person name="Wentzel A."/>
        </authorList>
    </citation>
    <scope>NUCLEOTIDE SEQUENCE</scope>
    <source>
        <strain evidence="2">DSM 42095</strain>
    </source>
</reference>
<organism evidence="2 3">
    <name type="scientific">Streptomyces daliensis</name>
    <dbReference type="NCBI Taxonomy" id="299421"/>
    <lineage>
        <taxon>Bacteria</taxon>
        <taxon>Bacillati</taxon>
        <taxon>Actinomycetota</taxon>
        <taxon>Actinomycetes</taxon>
        <taxon>Kitasatosporales</taxon>
        <taxon>Streptomycetaceae</taxon>
        <taxon>Streptomyces</taxon>
    </lineage>
</organism>
<feature type="region of interest" description="Disordered" evidence="1">
    <location>
        <begin position="1"/>
        <end position="106"/>
    </location>
</feature>
<feature type="non-terminal residue" evidence="2">
    <location>
        <position position="1"/>
    </location>
</feature>
<dbReference type="AlphaFoldDB" id="A0A8T4J2T2"/>
<gene>
    <name evidence="2" type="ORF">KDA82_38315</name>
</gene>
<dbReference type="EMBL" id="JAGSMN010001751">
    <property type="protein sequence ID" value="MBR7678709.1"/>
    <property type="molecule type" value="Genomic_DNA"/>
</dbReference>
<accession>A0A8T4J2T2</accession>